<evidence type="ECO:0000259" key="8">
    <source>
        <dbReference type="SMART" id="SM00968"/>
    </source>
</evidence>
<evidence type="ECO:0000256" key="4">
    <source>
        <dbReference type="ARBA" id="ARBA00023054"/>
    </source>
</evidence>
<gene>
    <name evidence="6" type="primary">smc</name>
    <name evidence="9" type="ORF">HNQ40_002298</name>
</gene>
<dbReference type="SMART" id="SM00968">
    <property type="entry name" value="SMC_hinge"/>
    <property type="match status" value="1"/>
</dbReference>
<dbReference type="NCBIfam" id="TIGR02168">
    <property type="entry name" value="SMC_prok_B"/>
    <property type="match status" value="1"/>
</dbReference>
<dbReference type="Gene3D" id="1.20.1060.20">
    <property type="match status" value="1"/>
</dbReference>
<feature type="compositionally biased region" description="Basic and acidic residues" evidence="7">
    <location>
        <begin position="312"/>
        <end position="326"/>
    </location>
</feature>
<dbReference type="RefSeq" id="WP_184678006.1">
    <property type="nucleotide sequence ID" value="NZ_JACHGY010000001.1"/>
</dbReference>
<dbReference type="Gene3D" id="3.40.50.300">
    <property type="entry name" value="P-loop containing nucleotide triphosphate hydrolases"/>
    <property type="match status" value="2"/>
</dbReference>
<dbReference type="InterPro" id="IPR024704">
    <property type="entry name" value="SMC"/>
</dbReference>
<dbReference type="InterPro" id="IPR010935">
    <property type="entry name" value="SMC_hinge"/>
</dbReference>
<name>A0A7X0H7J0_9BACT</name>
<feature type="compositionally biased region" description="Low complexity" evidence="7">
    <location>
        <begin position="297"/>
        <end position="311"/>
    </location>
</feature>
<feature type="region of interest" description="Disordered" evidence="7">
    <location>
        <begin position="1305"/>
        <end position="1334"/>
    </location>
</feature>
<feature type="compositionally biased region" description="Basic and acidic residues" evidence="7">
    <location>
        <begin position="806"/>
        <end position="819"/>
    </location>
</feature>
<dbReference type="InterPro" id="IPR036277">
    <property type="entry name" value="SMC_hinge_sf"/>
</dbReference>
<keyword evidence="10" id="KW-1185">Reference proteome</keyword>
<feature type="region of interest" description="Disordered" evidence="7">
    <location>
        <begin position="84"/>
        <end position="114"/>
    </location>
</feature>
<comment type="similarity">
    <text evidence="6">Belongs to the SMC family.</text>
</comment>
<dbReference type="EMBL" id="JACHGY010000001">
    <property type="protein sequence ID" value="MBB6430492.1"/>
    <property type="molecule type" value="Genomic_DNA"/>
</dbReference>
<dbReference type="GO" id="GO:0007062">
    <property type="term" value="P:sister chromatid cohesion"/>
    <property type="evidence" value="ECO:0007669"/>
    <property type="project" value="InterPro"/>
</dbReference>
<dbReference type="Proteomes" id="UP000541810">
    <property type="component" value="Unassembled WGS sequence"/>
</dbReference>
<dbReference type="GO" id="GO:0006260">
    <property type="term" value="P:DNA replication"/>
    <property type="evidence" value="ECO:0007669"/>
    <property type="project" value="UniProtKB-UniRule"/>
</dbReference>
<comment type="function">
    <text evidence="6">Required for chromosome condensation and partitioning.</text>
</comment>
<dbReference type="InterPro" id="IPR003395">
    <property type="entry name" value="RecF/RecN/SMC_N"/>
</dbReference>
<evidence type="ECO:0000256" key="1">
    <source>
        <dbReference type="ARBA" id="ARBA00022490"/>
    </source>
</evidence>
<dbReference type="GO" id="GO:0030261">
    <property type="term" value="P:chromosome condensation"/>
    <property type="evidence" value="ECO:0007669"/>
    <property type="project" value="InterPro"/>
</dbReference>
<dbReference type="Pfam" id="PF06470">
    <property type="entry name" value="SMC_hinge"/>
    <property type="match status" value="1"/>
</dbReference>
<proteinExistence type="inferred from homology"/>
<feature type="region of interest" description="Disordered" evidence="7">
    <location>
        <begin position="806"/>
        <end position="830"/>
    </location>
</feature>
<keyword evidence="2 6" id="KW-0547">Nucleotide-binding</keyword>
<dbReference type="SUPFAM" id="SSF57997">
    <property type="entry name" value="Tropomyosin"/>
    <property type="match status" value="1"/>
</dbReference>
<organism evidence="9 10">
    <name type="scientific">Algisphaera agarilytica</name>
    <dbReference type="NCBI Taxonomy" id="1385975"/>
    <lineage>
        <taxon>Bacteria</taxon>
        <taxon>Pseudomonadati</taxon>
        <taxon>Planctomycetota</taxon>
        <taxon>Phycisphaerae</taxon>
        <taxon>Phycisphaerales</taxon>
        <taxon>Phycisphaeraceae</taxon>
        <taxon>Algisphaera</taxon>
    </lineage>
</organism>
<comment type="domain">
    <text evidence="6">Contains large globular domains required for ATP hydrolysis at each terminus and a third globular domain forming a flexible hinge near the middle of the molecule. These domains are separated by coiled-coil structures.</text>
</comment>
<keyword evidence="5 6" id="KW-0238">DNA-binding</keyword>
<evidence type="ECO:0000256" key="6">
    <source>
        <dbReference type="HAMAP-Rule" id="MF_01894"/>
    </source>
</evidence>
<dbReference type="InterPro" id="IPR011890">
    <property type="entry name" value="SMC_prok"/>
</dbReference>
<reference evidence="9 10" key="1">
    <citation type="submission" date="2020-08" db="EMBL/GenBank/DDBJ databases">
        <title>Genomic Encyclopedia of Type Strains, Phase IV (KMG-IV): sequencing the most valuable type-strain genomes for metagenomic binning, comparative biology and taxonomic classification.</title>
        <authorList>
            <person name="Goeker M."/>
        </authorList>
    </citation>
    <scope>NUCLEOTIDE SEQUENCE [LARGE SCALE GENOMIC DNA]</scope>
    <source>
        <strain evidence="9 10">DSM 103725</strain>
    </source>
</reference>
<keyword evidence="4 6" id="KW-0175">Coiled coil</keyword>
<keyword evidence="3 6" id="KW-0067">ATP-binding</keyword>
<dbReference type="GO" id="GO:0005694">
    <property type="term" value="C:chromosome"/>
    <property type="evidence" value="ECO:0007669"/>
    <property type="project" value="InterPro"/>
</dbReference>
<dbReference type="Pfam" id="PF02463">
    <property type="entry name" value="SMC_N"/>
    <property type="match status" value="1"/>
</dbReference>
<feature type="region of interest" description="Disordered" evidence="7">
    <location>
        <begin position="297"/>
        <end position="326"/>
    </location>
</feature>
<feature type="binding site" evidence="6">
    <location>
        <begin position="32"/>
        <end position="39"/>
    </location>
    <ligand>
        <name>ATP</name>
        <dbReference type="ChEBI" id="CHEBI:30616"/>
    </ligand>
</feature>
<dbReference type="GO" id="GO:0005524">
    <property type="term" value="F:ATP binding"/>
    <property type="evidence" value="ECO:0007669"/>
    <property type="project" value="UniProtKB-UniRule"/>
</dbReference>
<dbReference type="GO" id="GO:0007059">
    <property type="term" value="P:chromosome segregation"/>
    <property type="evidence" value="ECO:0007669"/>
    <property type="project" value="UniProtKB-UniRule"/>
</dbReference>
<dbReference type="PIRSF" id="PIRSF005719">
    <property type="entry name" value="SMC"/>
    <property type="match status" value="1"/>
</dbReference>
<feature type="domain" description="SMC hinge" evidence="8">
    <location>
        <begin position="551"/>
        <end position="678"/>
    </location>
</feature>
<feature type="compositionally biased region" description="Basic and acidic residues" evidence="7">
    <location>
        <begin position="1021"/>
        <end position="1031"/>
    </location>
</feature>
<dbReference type="SUPFAM" id="SSF90257">
    <property type="entry name" value="Myosin rod fragments"/>
    <property type="match status" value="1"/>
</dbReference>
<dbReference type="PANTHER" id="PTHR43977">
    <property type="entry name" value="STRUCTURAL MAINTENANCE OF CHROMOSOMES PROTEIN 3"/>
    <property type="match status" value="1"/>
</dbReference>
<dbReference type="GO" id="GO:0005737">
    <property type="term" value="C:cytoplasm"/>
    <property type="evidence" value="ECO:0007669"/>
    <property type="project" value="UniProtKB-SubCell"/>
</dbReference>
<evidence type="ECO:0000313" key="9">
    <source>
        <dbReference type="EMBL" id="MBB6430492.1"/>
    </source>
</evidence>
<dbReference type="GO" id="GO:0016887">
    <property type="term" value="F:ATP hydrolysis activity"/>
    <property type="evidence" value="ECO:0007669"/>
    <property type="project" value="InterPro"/>
</dbReference>
<evidence type="ECO:0000313" key="10">
    <source>
        <dbReference type="Proteomes" id="UP000541810"/>
    </source>
</evidence>
<comment type="caution">
    <text evidence="9">The sequence shown here is derived from an EMBL/GenBank/DDBJ whole genome shotgun (WGS) entry which is preliminary data.</text>
</comment>
<evidence type="ECO:0000256" key="2">
    <source>
        <dbReference type="ARBA" id="ARBA00022741"/>
    </source>
</evidence>
<dbReference type="SUPFAM" id="SSF52540">
    <property type="entry name" value="P-loop containing nucleoside triphosphate hydrolases"/>
    <property type="match status" value="1"/>
</dbReference>
<evidence type="ECO:0000256" key="7">
    <source>
        <dbReference type="SAM" id="MobiDB-lite"/>
    </source>
</evidence>
<accession>A0A7X0H7J0</accession>
<keyword evidence="1 6" id="KW-0963">Cytoplasm</keyword>
<dbReference type="HAMAP" id="MF_01894">
    <property type="entry name" value="Smc_prok"/>
    <property type="match status" value="1"/>
</dbReference>
<feature type="coiled-coil region" evidence="6">
    <location>
        <begin position="184"/>
        <end position="225"/>
    </location>
</feature>
<dbReference type="Gene3D" id="3.30.70.1620">
    <property type="match status" value="1"/>
</dbReference>
<protein>
    <recommendedName>
        <fullName evidence="6">Chromosome partition protein Smc</fullName>
    </recommendedName>
</protein>
<sequence length="1334" mass="147212">MRLAKLTLAGFKSFADKTEIPFDEPVVGIVGPNGCGKSNVVDAIKWVLGDQSPKSLRGGAMMDVIFNGSAKRKPAGMASVTLTFDNPIKPGAEDRSDEAPDQPPKRALPLDTDQVSVTRQLYRDGTSEYLVNNQRARLRDIKELFMDTGIGTDAYSIIEQGKVARMLEANAAERRQIFEEAAGVSRFKARKKEALRKLDRTEQNLALVRQRLEDTEKRLRSVKMQAARARSFQEHSAKLRDLQLTFSLAEYHRLQKQLGEVQEQLEQAEADRVAAQRELAKHESAVSDAETEREAVAQRSQQLQQARVQQESAKEQAEQQRRFAESTLADVKKQIERDQTRLNELDGRQTQLAEEAAQHTEQVEELTTAQADAKQRLEAAQTEHRELQHTLNEKRANLEDEKNGLTDLLRSVSKLHNEITSIDAFEKSLVGTREKLDQRTGQIAEQLEALLTQRDEAEGQLAESVSLIDAEKTKLEEQKDLAGKFGEQQKQLSARLADSREQRADLDSRRRLLQEMEDNLEGIADPVKAVLSQAACGLAPEDQDAADPAFDLVRGLVAELIDCDVQHAAIVEAALGEHQQALVVDRLAELCDPATGQAAIDALAGRVTFLSIDQPPLPPLTLKPNAAEQSDKASDALANHLRPVIDLVRYPEWLGPVAWRLLGRTLVVRDLDTAMMLRATLPSGYRFVTEEGEVLDEQCRVLAGPLSANASGGLISRRSELASLQAELSQLDAIIASDHTTLTAISDQAAHIEEVTAALQQSIFDANAVKVELTSRLDSFRGQIESLEKEQPVVAAETEKLHRQLAEADEKRTAHRSEAEQLEAQSAEREARRAALDAEITAATEAADAARESVTSLRIDAGKLAEQLSAAERQSRQFEVARADVTRQHTKLSEELKGTHARIAELEETQVKAEEAAAVAKRKLDELVTQCELIQRKVTAADEALSTLKADFSQRSGAVGKLEKSVHQAEMKQRELEVKLDSVTQRTADQLDLDLPDAYRKQKQLALFPKEQQHVAQAGSERSERPDHADESDPESGIENPEAPAPIAAAATEVQGDPFNLSSEDWDQIKSDIEELKGKIARLGTVNIDAIAEEDQLAGKQDELADQVKDIEDAEKQLHALIEQLNDDSRTRFEETFNQVRENFAGNDGMFRKLFGGGRADVFLEPDENGNVDILDSGIAITAKPPGKEPRALTQLSGGEKTMTAVALLMAIFKSRPSPYAILDEVDAALDEANVERFVNVINSFLDHSHFIVITHHKRTMQGCNKLYGITMQERGVSKRVSVNFDQIGSDGSVSQETLNANAEVENQAEQAKPSSREQLAAMLASKEPVEVGS</sequence>
<feature type="coiled-coil region" evidence="6">
    <location>
        <begin position="1097"/>
        <end position="1131"/>
    </location>
</feature>
<comment type="subunit">
    <text evidence="6">Homodimer.</text>
</comment>
<dbReference type="Gene3D" id="1.10.287.1490">
    <property type="match status" value="2"/>
</dbReference>
<dbReference type="InterPro" id="IPR027417">
    <property type="entry name" value="P-loop_NTPase"/>
</dbReference>
<comment type="subcellular location">
    <subcellularLocation>
        <location evidence="6">Cytoplasm</location>
    </subcellularLocation>
</comment>
<evidence type="ECO:0000256" key="5">
    <source>
        <dbReference type="ARBA" id="ARBA00023125"/>
    </source>
</evidence>
<feature type="region of interest" description="Disordered" evidence="7">
    <location>
        <begin position="1010"/>
        <end position="1042"/>
    </location>
</feature>
<evidence type="ECO:0000256" key="3">
    <source>
        <dbReference type="ARBA" id="ARBA00022840"/>
    </source>
</evidence>
<dbReference type="SUPFAM" id="SSF75553">
    <property type="entry name" value="Smc hinge domain"/>
    <property type="match status" value="1"/>
</dbReference>
<dbReference type="GO" id="GO:0003677">
    <property type="term" value="F:DNA binding"/>
    <property type="evidence" value="ECO:0007669"/>
    <property type="project" value="UniProtKB-UniRule"/>
</dbReference>